<dbReference type="eggNOG" id="COG1977">
    <property type="taxonomic scope" value="Bacteria"/>
</dbReference>
<dbReference type="AlphaFoldDB" id="Q3A0K2"/>
<sequence>MSIAPNTKVRMFGSLHTIRRRRGQEPFAELYIPAEGCTGLDLAKELDLPLDKIEGVFINNFARSLEELIQPGDRVAFISTGVPGPHRYSLSTHSVFKCSGE</sequence>
<reference evidence="1 2" key="2">
    <citation type="journal article" date="2012" name="BMC Genomics">
        <title>The genome of Pelobacter carbinolicus reveals surprising metabolic capabilities and physiological features.</title>
        <authorList>
            <person name="Aklujkar M."/>
            <person name="Haveman S.A."/>
            <person name="Didonato R.Jr."/>
            <person name="Chertkov O."/>
            <person name="Han C.S."/>
            <person name="Land M.L."/>
            <person name="Brown P."/>
            <person name="Lovley D.R."/>
        </authorList>
    </citation>
    <scope>NUCLEOTIDE SEQUENCE [LARGE SCALE GENOMIC DNA]</scope>
    <source>
        <strain evidence="2">DSM 2380 / NBRC 103641 / GraBd1</strain>
    </source>
</reference>
<name>Q3A0K2_SYNC1</name>
<evidence type="ECO:0008006" key="3">
    <source>
        <dbReference type="Google" id="ProtNLM"/>
    </source>
</evidence>
<evidence type="ECO:0000313" key="2">
    <source>
        <dbReference type="Proteomes" id="UP000002534"/>
    </source>
</evidence>
<dbReference type="STRING" id="338963.Pcar_2870"/>
<reference evidence="2" key="1">
    <citation type="submission" date="2005-10" db="EMBL/GenBank/DDBJ databases">
        <title>Complete sequence of Pelobacter carbinolicus DSM 2380.</title>
        <authorList>
            <person name="Copeland A."/>
            <person name="Lucas S."/>
            <person name="Lapidus A."/>
            <person name="Barry K."/>
            <person name="Detter J.C."/>
            <person name="Glavina T."/>
            <person name="Hammon N."/>
            <person name="Israni S."/>
            <person name="Pitluck S."/>
            <person name="Chertkov O."/>
            <person name="Schmutz J."/>
            <person name="Larimer F."/>
            <person name="Land M."/>
            <person name="Kyrpides N."/>
            <person name="Ivanova N."/>
            <person name="Richardson P."/>
        </authorList>
    </citation>
    <scope>NUCLEOTIDE SEQUENCE [LARGE SCALE GENOMIC DNA]</scope>
    <source>
        <strain evidence="2">DSM 2380 / NBRC 103641 / GraBd1</strain>
    </source>
</reference>
<accession>Q3A0K2</accession>
<dbReference type="Proteomes" id="UP000002534">
    <property type="component" value="Chromosome"/>
</dbReference>
<organism evidence="1 2">
    <name type="scientific">Syntrophotalea carbinolica (strain DSM 2380 / NBRC 103641 / GraBd1)</name>
    <name type="common">Pelobacter carbinolicus</name>
    <dbReference type="NCBI Taxonomy" id="338963"/>
    <lineage>
        <taxon>Bacteria</taxon>
        <taxon>Pseudomonadati</taxon>
        <taxon>Thermodesulfobacteriota</taxon>
        <taxon>Desulfuromonadia</taxon>
        <taxon>Desulfuromonadales</taxon>
        <taxon>Syntrophotaleaceae</taxon>
        <taxon>Syntrophotalea</taxon>
    </lineage>
</organism>
<keyword evidence="2" id="KW-1185">Reference proteome</keyword>
<dbReference type="KEGG" id="pca:Pcar_2870"/>
<proteinExistence type="predicted"/>
<protein>
    <recommendedName>
        <fullName evidence="3">MoaD/ThiS family protein</fullName>
    </recommendedName>
</protein>
<dbReference type="RefSeq" id="WP_011342656.1">
    <property type="nucleotide sequence ID" value="NC_007498.2"/>
</dbReference>
<gene>
    <name evidence="1" type="ordered locus">Pcar_2870</name>
</gene>
<dbReference type="InterPro" id="IPR016155">
    <property type="entry name" value="Mopterin_synth/thiamin_S_b"/>
</dbReference>
<dbReference type="SUPFAM" id="SSF54285">
    <property type="entry name" value="MoaD/ThiS"/>
    <property type="match status" value="1"/>
</dbReference>
<dbReference type="HOGENOM" id="CLU_114601_5_1_7"/>
<dbReference type="EMBL" id="CP000142">
    <property type="protein sequence ID" value="ABA90105.2"/>
    <property type="molecule type" value="Genomic_DNA"/>
</dbReference>
<dbReference type="OrthoDB" id="5339859at2"/>
<evidence type="ECO:0000313" key="1">
    <source>
        <dbReference type="EMBL" id="ABA90105.2"/>
    </source>
</evidence>